<evidence type="ECO:0000313" key="2">
    <source>
        <dbReference type="Proteomes" id="UP000201838"/>
    </source>
</evidence>
<sequence length="238" mass="27010">MEKALRRNPLKMAIHKASKRLYAITGTIPRKHLTPHRVDGRQVVVIHNPKAAGSSLKIMLSADTSIGTTHTGPSQAYSRRMWHSTFSVVAVRHPFDRFVSRYVFMILKQRGGVLKREWGDRIQGMDLFTFLEFIGQYPGKLGPQKIWTHFPSVSKPVADLILKVEESDNWEAQIRAAGINPHPVEERKNVTRAADQSFGQVLSLTDAELAHLEEEVFAVYQADYEAYGYDRLPSGWRA</sequence>
<accession>A0A238IXJ8</accession>
<gene>
    <name evidence="1" type="ORF">BOA8489_00577</name>
</gene>
<reference evidence="1 2" key="1">
    <citation type="submission" date="2017-05" db="EMBL/GenBank/DDBJ databases">
        <authorList>
            <person name="Song R."/>
            <person name="Chenine A.L."/>
            <person name="Ruprecht R.M."/>
        </authorList>
    </citation>
    <scope>NUCLEOTIDE SEQUENCE [LARGE SCALE GENOMIC DNA]</scope>
    <source>
        <strain evidence="1 2">CECT 8489</strain>
    </source>
</reference>
<dbReference type="Pfam" id="PF03567">
    <property type="entry name" value="Sulfotransfer_2"/>
    <property type="match status" value="1"/>
</dbReference>
<proteinExistence type="predicted"/>
<dbReference type="GO" id="GO:0016020">
    <property type="term" value="C:membrane"/>
    <property type="evidence" value="ECO:0007669"/>
    <property type="project" value="InterPro"/>
</dbReference>
<dbReference type="Proteomes" id="UP000201838">
    <property type="component" value="Unassembled WGS sequence"/>
</dbReference>
<dbReference type="SUPFAM" id="SSF52540">
    <property type="entry name" value="P-loop containing nucleoside triphosphate hydrolases"/>
    <property type="match status" value="1"/>
</dbReference>
<name>A0A238IXJ8_9RHOB</name>
<dbReference type="OrthoDB" id="288532at2"/>
<dbReference type="EMBL" id="FXXQ01000001">
    <property type="protein sequence ID" value="SMX22480.1"/>
    <property type="molecule type" value="Genomic_DNA"/>
</dbReference>
<protein>
    <recommendedName>
        <fullName evidence="3">Sulfotransferase family protein</fullName>
    </recommendedName>
</protein>
<dbReference type="RefSeq" id="WP_093972423.1">
    <property type="nucleotide sequence ID" value="NZ_FXXQ01000001.1"/>
</dbReference>
<dbReference type="InterPro" id="IPR005331">
    <property type="entry name" value="Sulfotransferase"/>
</dbReference>
<dbReference type="InterPro" id="IPR027417">
    <property type="entry name" value="P-loop_NTPase"/>
</dbReference>
<evidence type="ECO:0008006" key="3">
    <source>
        <dbReference type="Google" id="ProtNLM"/>
    </source>
</evidence>
<dbReference type="AlphaFoldDB" id="A0A238IXJ8"/>
<organism evidence="1 2">
    <name type="scientific">Boseongicola aestuarii</name>
    <dbReference type="NCBI Taxonomy" id="1470561"/>
    <lineage>
        <taxon>Bacteria</taxon>
        <taxon>Pseudomonadati</taxon>
        <taxon>Pseudomonadota</taxon>
        <taxon>Alphaproteobacteria</taxon>
        <taxon>Rhodobacterales</taxon>
        <taxon>Paracoccaceae</taxon>
        <taxon>Boseongicola</taxon>
    </lineage>
</organism>
<dbReference type="GO" id="GO:0008146">
    <property type="term" value="F:sulfotransferase activity"/>
    <property type="evidence" value="ECO:0007669"/>
    <property type="project" value="InterPro"/>
</dbReference>
<keyword evidence="2" id="KW-1185">Reference proteome</keyword>
<evidence type="ECO:0000313" key="1">
    <source>
        <dbReference type="EMBL" id="SMX22480.1"/>
    </source>
</evidence>